<dbReference type="PROSITE" id="PS50157">
    <property type="entry name" value="ZINC_FINGER_C2H2_2"/>
    <property type="match status" value="1"/>
</dbReference>
<dbReference type="VEuPathDB" id="VectorBase:AATE013280"/>
<dbReference type="PANTHER" id="PTHR46105:SF5">
    <property type="entry name" value="ZINC FINGER AND BTB DOMAIN-CONTAINING PROTEIN 44 ISOFORM X1"/>
    <property type="match status" value="1"/>
</dbReference>
<feature type="compositionally biased region" description="Polar residues" evidence="10">
    <location>
        <begin position="188"/>
        <end position="197"/>
    </location>
</feature>
<keyword evidence="8" id="KW-0804">Transcription</keyword>
<dbReference type="SUPFAM" id="SSF57667">
    <property type="entry name" value="beta-beta-alpha zinc fingers"/>
    <property type="match status" value="1"/>
</dbReference>
<evidence type="ECO:0000256" key="9">
    <source>
        <dbReference type="ARBA" id="ARBA00023242"/>
    </source>
</evidence>
<keyword evidence="9" id="KW-0539">Nucleus</keyword>
<feature type="region of interest" description="Disordered" evidence="10">
    <location>
        <begin position="338"/>
        <end position="372"/>
    </location>
</feature>
<accession>A0A182J8B2</accession>
<dbReference type="InterPro" id="IPR012934">
    <property type="entry name" value="Znf_AD"/>
</dbReference>
<dbReference type="STRING" id="41427.A0A182J8B2"/>
<dbReference type="SMART" id="SM00355">
    <property type="entry name" value="ZnF_C2H2"/>
    <property type="match status" value="2"/>
</dbReference>
<dbReference type="PANTHER" id="PTHR46105">
    <property type="entry name" value="AGAP004733-PA"/>
    <property type="match status" value="1"/>
</dbReference>
<keyword evidence="5" id="KW-0862">Zinc</keyword>
<dbReference type="InterPro" id="IPR050457">
    <property type="entry name" value="ZnFinger_BTB_dom_contain"/>
</dbReference>
<feature type="region of interest" description="Disordered" evidence="10">
    <location>
        <begin position="148"/>
        <end position="232"/>
    </location>
</feature>
<evidence type="ECO:0000313" key="11">
    <source>
        <dbReference type="EnsemblMetazoa" id="AATE013280-PA.1"/>
    </source>
</evidence>
<sequence>MWSETAVVKQIQTFLLEWFGPSCLAGKADGSNPITRSFKASCLDAMEEDTGLMARICRFCLRHDGLMALSKVIGSAFTYEDVVYYTGIQISETEKVLVCNECCIAINKSVNFRCTCLSNDIIYKKIVSVVKVSVPVVDFAIVVDSDSQDSTEDNNFEKGAGNNIGTIRLDDTDSDDNAGQEQEESTDIIGSNPIQSNDRMEKSSFSDSRKEQLMSAVGEKKENENASNSKQLGLSTLQNMDDLFSASSPSVVVVRIPSNDKITLTLNTSESNVNPNDTTRGRTMLAARPWSCRSLKTTVDSDSDDSIVSLYSEVMAKADEELLEARKNELKMKRAAIEAVEAKQPPGGASAEERKENSTDPTKANLKTLDDADSDDSMTSLYNAQDSIMKPKPLKLEELCPYCGVLTRDWINHVNRTHIKERRFPCPRCPKKYTEKYYLKEHINKVHEKRIILTCELCGKGFINSGSHFYHMVIYAEFLALISKRIIIHNSCSRPTRTERATCMSVTYATGN</sequence>
<evidence type="ECO:0000256" key="5">
    <source>
        <dbReference type="ARBA" id="ARBA00022833"/>
    </source>
</evidence>
<dbReference type="InterPro" id="IPR036236">
    <property type="entry name" value="Znf_C2H2_sf"/>
</dbReference>
<proteinExistence type="predicted"/>
<evidence type="ECO:0000256" key="7">
    <source>
        <dbReference type="ARBA" id="ARBA00023125"/>
    </source>
</evidence>
<keyword evidence="6" id="KW-0805">Transcription regulation</keyword>
<dbReference type="InterPro" id="IPR013087">
    <property type="entry name" value="Znf_C2H2_type"/>
</dbReference>
<evidence type="ECO:0000256" key="8">
    <source>
        <dbReference type="ARBA" id="ARBA00023163"/>
    </source>
</evidence>
<feature type="compositionally biased region" description="Basic and acidic residues" evidence="10">
    <location>
        <begin position="198"/>
        <end position="224"/>
    </location>
</feature>
<protein>
    <submittedName>
        <fullName evidence="11">Uncharacterized protein</fullName>
    </submittedName>
</protein>
<evidence type="ECO:0000256" key="1">
    <source>
        <dbReference type="ARBA" id="ARBA00004123"/>
    </source>
</evidence>
<dbReference type="EnsemblMetazoa" id="AATE013280-RA">
    <property type="protein sequence ID" value="AATE013280-PA.1"/>
    <property type="gene ID" value="AATE013280"/>
</dbReference>
<keyword evidence="2" id="KW-0479">Metal-binding</keyword>
<dbReference type="Gene3D" id="3.30.160.60">
    <property type="entry name" value="Classic Zinc Finger"/>
    <property type="match status" value="1"/>
</dbReference>
<dbReference type="GO" id="GO:0005634">
    <property type="term" value="C:nucleus"/>
    <property type="evidence" value="ECO:0007669"/>
    <property type="project" value="UniProtKB-SubCell"/>
</dbReference>
<evidence type="ECO:0000256" key="3">
    <source>
        <dbReference type="ARBA" id="ARBA00022737"/>
    </source>
</evidence>
<dbReference type="GO" id="GO:0008270">
    <property type="term" value="F:zinc ion binding"/>
    <property type="evidence" value="ECO:0007669"/>
    <property type="project" value="UniProtKB-KW"/>
</dbReference>
<evidence type="ECO:0000256" key="4">
    <source>
        <dbReference type="ARBA" id="ARBA00022771"/>
    </source>
</evidence>
<dbReference type="GO" id="GO:0000978">
    <property type="term" value="F:RNA polymerase II cis-regulatory region sequence-specific DNA binding"/>
    <property type="evidence" value="ECO:0007669"/>
    <property type="project" value="TreeGrafter"/>
</dbReference>
<comment type="subcellular location">
    <subcellularLocation>
        <location evidence="1">Nucleus</location>
    </subcellularLocation>
</comment>
<feature type="compositionally biased region" description="Acidic residues" evidence="10">
    <location>
        <begin position="172"/>
        <end position="186"/>
    </location>
</feature>
<dbReference type="GO" id="GO:0000981">
    <property type="term" value="F:DNA-binding transcription factor activity, RNA polymerase II-specific"/>
    <property type="evidence" value="ECO:0007669"/>
    <property type="project" value="TreeGrafter"/>
</dbReference>
<dbReference type="SMART" id="SM00868">
    <property type="entry name" value="zf-AD"/>
    <property type="match status" value="1"/>
</dbReference>
<evidence type="ECO:0000256" key="2">
    <source>
        <dbReference type="ARBA" id="ARBA00022723"/>
    </source>
</evidence>
<evidence type="ECO:0000256" key="6">
    <source>
        <dbReference type="ARBA" id="ARBA00023015"/>
    </source>
</evidence>
<dbReference type="PROSITE" id="PS00028">
    <property type="entry name" value="ZINC_FINGER_C2H2_1"/>
    <property type="match status" value="1"/>
</dbReference>
<evidence type="ECO:0000256" key="10">
    <source>
        <dbReference type="SAM" id="MobiDB-lite"/>
    </source>
</evidence>
<reference evidence="11" key="1">
    <citation type="submission" date="2022-08" db="UniProtKB">
        <authorList>
            <consortium name="EnsemblMetazoa"/>
        </authorList>
    </citation>
    <scope>IDENTIFICATION</scope>
    <source>
        <strain evidence="11">EBRO</strain>
    </source>
</reference>
<keyword evidence="3" id="KW-0677">Repeat</keyword>
<keyword evidence="4" id="KW-0863">Zinc-finger</keyword>
<keyword evidence="7" id="KW-0238">DNA-binding</keyword>
<organism evidence="11">
    <name type="scientific">Anopheles atroparvus</name>
    <name type="common">European mosquito</name>
    <dbReference type="NCBI Taxonomy" id="41427"/>
    <lineage>
        <taxon>Eukaryota</taxon>
        <taxon>Metazoa</taxon>
        <taxon>Ecdysozoa</taxon>
        <taxon>Arthropoda</taxon>
        <taxon>Hexapoda</taxon>
        <taxon>Insecta</taxon>
        <taxon>Pterygota</taxon>
        <taxon>Neoptera</taxon>
        <taxon>Endopterygota</taxon>
        <taxon>Diptera</taxon>
        <taxon>Nematocera</taxon>
        <taxon>Culicoidea</taxon>
        <taxon>Culicidae</taxon>
        <taxon>Anophelinae</taxon>
        <taxon>Anopheles</taxon>
    </lineage>
</organism>
<name>A0A182J8B2_ANOAO</name>
<dbReference type="AlphaFoldDB" id="A0A182J8B2"/>